<dbReference type="EMBL" id="FZOR01000028">
    <property type="protein sequence ID" value="SNT41253.1"/>
    <property type="molecule type" value="Genomic_DNA"/>
</dbReference>
<evidence type="ECO:0000313" key="2">
    <source>
        <dbReference type="Proteomes" id="UP000198318"/>
    </source>
</evidence>
<protein>
    <submittedName>
        <fullName evidence="1">Uncharacterized protein</fullName>
    </submittedName>
</protein>
<dbReference type="Proteomes" id="UP000198318">
    <property type="component" value="Unassembled WGS sequence"/>
</dbReference>
<sequence length="59" mass="6465">MSGQQTAGVPTILGTGDADLIERLERAEVRIERLSAILADLLGEAVREPQRQRPLRAVK</sequence>
<evidence type="ECO:0000313" key="1">
    <source>
        <dbReference type="EMBL" id="SNT41253.1"/>
    </source>
</evidence>
<organism evidence="1 2">
    <name type="scientific">Actinomadura meyerae</name>
    <dbReference type="NCBI Taxonomy" id="240840"/>
    <lineage>
        <taxon>Bacteria</taxon>
        <taxon>Bacillati</taxon>
        <taxon>Actinomycetota</taxon>
        <taxon>Actinomycetes</taxon>
        <taxon>Streptosporangiales</taxon>
        <taxon>Thermomonosporaceae</taxon>
        <taxon>Actinomadura</taxon>
    </lineage>
</organism>
<reference evidence="1 2" key="1">
    <citation type="submission" date="2017-06" db="EMBL/GenBank/DDBJ databases">
        <authorList>
            <person name="Kim H.J."/>
            <person name="Triplett B.A."/>
        </authorList>
    </citation>
    <scope>NUCLEOTIDE SEQUENCE [LARGE SCALE GENOMIC DNA]</scope>
    <source>
        <strain evidence="1 2">DSM 44715</strain>
    </source>
</reference>
<proteinExistence type="predicted"/>
<dbReference type="RefSeq" id="WP_089328672.1">
    <property type="nucleotide sequence ID" value="NZ_FZOR01000028.1"/>
</dbReference>
<name>A0A239MGE5_9ACTN</name>
<accession>A0A239MGE5</accession>
<gene>
    <name evidence="1" type="ORF">SAMN05443665_10283</name>
</gene>
<dbReference type="AlphaFoldDB" id="A0A239MGE5"/>
<keyword evidence="2" id="KW-1185">Reference proteome</keyword>